<sequence length="84" mass="10197">MNKNKSETEVQILNQIDFVQRFIGRRDMMKILVREQVEPGVYIPIVCNEELQEKIEEVARRAVINELENYQQELFRKWNRMSIK</sequence>
<evidence type="ECO:0000313" key="1">
    <source>
        <dbReference type="EMBL" id="MBD8028163.1"/>
    </source>
</evidence>
<comment type="caution">
    <text evidence="1">The sequence shown here is derived from an EMBL/GenBank/DDBJ whole genome shotgun (WGS) entry which is preliminary data.</text>
</comment>
<accession>A0ABR8XG13</accession>
<evidence type="ECO:0000313" key="2">
    <source>
        <dbReference type="Proteomes" id="UP000640930"/>
    </source>
</evidence>
<protein>
    <submittedName>
        <fullName evidence="1">Uncharacterized protein</fullName>
    </submittedName>
</protein>
<keyword evidence="2" id="KW-1185">Reference proteome</keyword>
<gene>
    <name evidence="1" type="ORF">H9636_16060</name>
</gene>
<organism evidence="1 2">
    <name type="scientific">Ureibacillus galli</name>
    <dbReference type="NCBI Taxonomy" id="2762222"/>
    <lineage>
        <taxon>Bacteria</taxon>
        <taxon>Bacillati</taxon>
        <taxon>Bacillota</taxon>
        <taxon>Bacilli</taxon>
        <taxon>Bacillales</taxon>
        <taxon>Caryophanaceae</taxon>
        <taxon>Ureibacillus</taxon>
    </lineage>
</organism>
<proteinExistence type="predicted"/>
<dbReference type="EMBL" id="JACSQA010000032">
    <property type="protein sequence ID" value="MBD8028163.1"/>
    <property type="molecule type" value="Genomic_DNA"/>
</dbReference>
<dbReference type="RefSeq" id="WP_191708574.1">
    <property type="nucleotide sequence ID" value="NZ_JACSQA010000032.1"/>
</dbReference>
<name>A0ABR8XG13_9BACL</name>
<dbReference type="Proteomes" id="UP000640930">
    <property type="component" value="Unassembled WGS sequence"/>
</dbReference>
<reference evidence="1 2" key="1">
    <citation type="submission" date="2020-08" db="EMBL/GenBank/DDBJ databases">
        <title>A Genomic Blueprint of the Chicken Gut Microbiome.</title>
        <authorList>
            <person name="Gilroy R."/>
            <person name="Ravi A."/>
            <person name="Getino M."/>
            <person name="Pursley I."/>
            <person name="Horton D.L."/>
            <person name="Alikhan N.-F."/>
            <person name="Baker D."/>
            <person name="Gharbi K."/>
            <person name="Hall N."/>
            <person name="Watson M."/>
            <person name="Adriaenssens E.M."/>
            <person name="Foster-Nyarko E."/>
            <person name="Jarju S."/>
            <person name="Secka A."/>
            <person name="Antonio M."/>
            <person name="Oren A."/>
            <person name="Chaudhuri R."/>
            <person name="La Ragione R.M."/>
            <person name="Hildebrand F."/>
            <person name="Pallen M.J."/>
        </authorList>
    </citation>
    <scope>NUCLEOTIDE SEQUENCE [LARGE SCALE GENOMIC DNA]</scope>
    <source>
        <strain evidence="1 2">Re31</strain>
    </source>
</reference>